<dbReference type="PIRSF" id="PIRSF019239">
    <property type="entry name" value="MrpE"/>
    <property type="match status" value="1"/>
</dbReference>
<dbReference type="EMBL" id="LAXI01000022">
    <property type="protein sequence ID" value="KRS15440.1"/>
    <property type="molecule type" value="Genomic_DNA"/>
</dbReference>
<evidence type="ECO:0000256" key="3">
    <source>
        <dbReference type="ARBA" id="ARBA00022475"/>
    </source>
</evidence>
<comment type="similarity">
    <text evidence="2">Belongs to the CPA3 antiporters (TC 2.A.63) subunit E family.</text>
</comment>
<dbReference type="GO" id="GO:0008324">
    <property type="term" value="F:monoatomic cation transmembrane transporter activity"/>
    <property type="evidence" value="ECO:0007669"/>
    <property type="project" value="InterPro"/>
</dbReference>
<evidence type="ECO:0000313" key="9">
    <source>
        <dbReference type="EMBL" id="QEW28595.1"/>
    </source>
</evidence>
<evidence type="ECO:0000256" key="4">
    <source>
        <dbReference type="ARBA" id="ARBA00022692"/>
    </source>
</evidence>
<protein>
    <submittedName>
        <fullName evidence="8">Cation:proton antiporter</fullName>
    </submittedName>
    <submittedName>
        <fullName evidence="9">Mrp complex subunit E1</fullName>
    </submittedName>
</protein>
<gene>
    <name evidence="9" type="primary">mnhE1</name>
    <name evidence="9" type="ORF">RIdsm_04427</name>
    <name evidence="8" type="ORF">XM52_23710</name>
</gene>
<dbReference type="PANTHER" id="PTHR34584">
    <property type="entry name" value="NA(+)/H(+) ANTIPORTER SUBUNIT E1"/>
    <property type="match status" value="1"/>
</dbReference>
<proteinExistence type="inferred from homology"/>
<comment type="subcellular location">
    <subcellularLocation>
        <location evidence="1">Cell membrane</location>
        <topology evidence="1">Multi-pass membrane protein</topology>
    </subcellularLocation>
</comment>
<dbReference type="NCBIfam" id="NF006518">
    <property type="entry name" value="PRK08965.1-2"/>
    <property type="match status" value="1"/>
</dbReference>
<dbReference type="OrthoDB" id="9807187at2"/>
<feature type="transmembrane region" description="Helical" evidence="7">
    <location>
        <begin position="34"/>
        <end position="53"/>
    </location>
</feature>
<evidence type="ECO:0000313" key="8">
    <source>
        <dbReference type="EMBL" id="KRS15440.1"/>
    </source>
</evidence>
<dbReference type="InterPro" id="IPR002758">
    <property type="entry name" value="Cation_antiport_E"/>
</dbReference>
<keyword evidence="6 7" id="KW-0472">Membrane</keyword>
<evidence type="ECO:0000256" key="6">
    <source>
        <dbReference type="ARBA" id="ARBA00023136"/>
    </source>
</evidence>
<evidence type="ECO:0000256" key="1">
    <source>
        <dbReference type="ARBA" id="ARBA00004651"/>
    </source>
</evidence>
<evidence type="ECO:0000313" key="10">
    <source>
        <dbReference type="Proteomes" id="UP000051401"/>
    </source>
</evidence>
<dbReference type="Pfam" id="PF01899">
    <property type="entry name" value="MNHE"/>
    <property type="match status" value="1"/>
</dbReference>
<keyword evidence="5 7" id="KW-1133">Transmembrane helix</keyword>
<keyword evidence="10" id="KW-1185">Reference proteome</keyword>
<sequence>MASRLTRRIFPHPLLTLLLTLVWCLLINTPSSGAVAFGLILGILIPILTAPYWPKRPVMQKPYRMVSYILIVVWDIIVANVQVALIVLFKSNAKMQPNWVCIPLDLRTPEAIAILAGTITLTPGTVSADLSDEGHSLLVHALDAPDPAAVREEIKERYERRLKEIFE</sequence>
<dbReference type="Proteomes" id="UP000051401">
    <property type="component" value="Unassembled WGS sequence"/>
</dbReference>
<dbReference type="STRING" id="540747.SAMN04488031_11559"/>
<reference evidence="8 10" key="1">
    <citation type="submission" date="2015-04" db="EMBL/GenBank/DDBJ databases">
        <title>The draft genome sequence of Roseovarius indicus B108T.</title>
        <authorList>
            <person name="Li G."/>
            <person name="Lai Q."/>
            <person name="Shao Z."/>
            <person name="Yan P."/>
        </authorList>
    </citation>
    <scope>NUCLEOTIDE SEQUENCE [LARGE SCALE GENOMIC DNA]</scope>
    <source>
        <strain evidence="8 10">B108</strain>
    </source>
</reference>
<evidence type="ECO:0000313" key="11">
    <source>
        <dbReference type="Proteomes" id="UP000325785"/>
    </source>
</evidence>
<name>A0A0T5P2W5_9RHOB</name>
<dbReference type="EMBL" id="CP031598">
    <property type="protein sequence ID" value="QEW28595.1"/>
    <property type="molecule type" value="Genomic_DNA"/>
</dbReference>
<evidence type="ECO:0000256" key="5">
    <source>
        <dbReference type="ARBA" id="ARBA00022989"/>
    </source>
</evidence>
<dbReference type="AlphaFoldDB" id="A0A0T5P2W5"/>
<dbReference type="GO" id="GO:0005886">
    <property type="term" value="C:plasma membrane"/>
    <property type="evidence" value="ECO:0007669"/>
    <property type="project" value="UniProtKB-SubCell"/>
</dbReference>
<keyword evidence="3" id="KW-1003">Cell membrane</keyword>
<dbReference type="RefSeq" id="WP_057820258.1">
    <property type="nucleotide sequence ID" value="NZ_CAXRJZ010000016.1"/>
</dbReference>
<feature type="transmembrane region" description="Helical" evidence="7">
    <location>
        <begin position="9"/>
        <end position="28"/>
    </location>
</feature>
<reference evidence="9 11" key="2">
    <citation type="submission" date="2018-08" db="EMBL/GenBank/DDBJ databases">
        <title>Genetic Globetrotter - A new plasmid hitch-hiking vast phylogenetic and geographic distances.</title>
        <authorList>
            <person name="Vollmers J."/>
            <person name="Petersen J."/>
        </authorList>
    </citation>
    <scope>NUCLEOTIDE SEQUENCE [LARGE SCALE GENOMIC DNA]</scope>
    <source>
        <strain evidence="9 11">DSM 26383</strain>
    </source>
</reference>
<dbReference type="Proteomes" id="UP000325785">
    <property type="component" value="Chromosome"/>
</dbReference>
<evidence type="ECO:0000256" key="7">
    <source>
        <dbReference type="SAM" id="Phobius"/>
    </source>
</evidence>
<dbReference type="PANTHER" id="PTHR34584:SF1">
    <property type="entry name" value="NA(+)_H(+) ANTIPORTER SUBUNIT E1"/>
    <property type="match status" value="1"/>
</dbReference>
<feature type="transmembrane region" description="Helical" evidence="7">
    <location>
        <begin position="65"/>
        <end position="89"/>
    </location>
</feature>
<accession>A0A0T5P2W5</accession>
<keyword evidence="4 7" id="KW-0812">Transmembrane</keyword>
<evidence type="ECO:0000256" key="2">
    <source>
        <dbReference type="ARBA" id="ARBA00006228"/>
    </source>
</evidence>
<dbReference type="PATRIC" id="fig|540747.5.peg.3098"/>
<organism evidence="8 10">
    <name type="scientific">Roseovarius indicus</name>
    <dbReference type="NCBI Taxonomy" id="540747"/>
    <lineage>
        <taxon>Bacteria</taxon>
        <taxon>Pseudomonadati</taxon>
        <taxon>Pseudomonadota</taxon>
        <taxon>Alphaproteobacteria</taxon>
        <taxon>Rhodobacterales</taxon>
        <taxon>Roseobacteraceae</taxon>
        <taxon>Roseovarius</taxon>
    </lineage>
</organism>
<dbReference type="KEGG" id="rid:RIdsm_04427"/>